<gene>
    <name evidence="2" type="ORF">B1H18_12230</name>
</gene>
<dbReference type="Pfam" id="PF13699">
    <property type="entry name" value="eCIS_core"/>
    <property type="match status" value="1"/>
</dbReference>
<evidence type="ECO:0000259" key="1">
    <source>
        <dbReference type="Pfam" id="PF13699"/>
    </source>
</evidence>
<sequence>MRGVLEPLFGADFGTVRIHESAQGPTGEAVACTRGDDIYFAPGAYRPDTARGREILGHELAHVLQQRADRTRYRPAAPALEAEAVLAGRTIARGRPVGLPGVRNALTAVARPVTQFYSVVGPADRAAREVTVARPSWTAGRSGDGDTFVGQDKRAGSSSFLLADGARTHLVSTDPATAVLRISSSGNMAIEHCTLNTRQPKVLYLSDTVLADSNAWLSLIGSAFRLAADDDAGQSLTVRRTVLRRVVPVLVDLDHPLSGFRLNEPDAVQSCDIFSQQILGKVANTAMVPVGAPPTGPGGSVAFDFARELLEPRPAAVDFAAPGADLTRAMRGIAIPYGNGLTGTAADWSTDLQRLGVNQFAAPLPAEVIATYSLTVFAEGVPPDPRPPTQTDYSRTEAGQPLVLPSDLVWGSHYAGVIARDGDDFVTMENYARSAEEPVAARQQLPGYFFQMYDSGRDAGARTWHVGMTTTPMVRIDGPVVPAPHRRATHTPASPGEKTFSNPLTYRSVLPVSHYEARATALYANAETVKDDHAALRNARTAQEQLAQALKGLRYAAVHLDAAKPRSGRKTRVDSWKVVTAAALAANTFPRNKPVLEHLSQRLERMTVS</sequence>
<name>A0A1V4A9Z3_9ACTN</name>
<feature type="domain" description="eCIS core" evidence="1">
    <location>
        <begin position="2"/>
        <end position="68"/>
    </location>
</feature>
<dbReference type="AlphaFoldDB" id="A0A1V4A9Z3"/>
<proteinExistence type="predicted"/>
<keyword evidence="3" id="KW-1185">Reference proteome</keyword>
<organism evidence="2 3">
    <name type="scientific">Streptomyces tsukubensis</name>
    <dbReference type="NCBI Taxonomy" id="83656"/>
    <lineage>
        <taxon>Bacteria</taxon>
        <taxon>Bacillati</taxon>
        <taxon>Actinomycetota</taxon>
        <taxon>Actinomycetes</taxon>
        <taxon>Kitasatosporales</taxon>
        <taxon>Streptomycetaceae</taxon>
        <taxon>Streptomyces</taxon>
    </lineage>
</organism>
<comment type="caution">
    <text evidence="2">The sequence shown here is derived from an EMBL/GenBank/DDBJ whole genome shotgun (WGS) entry which is preliminary data.</text>
</comment>
<accession>A0A1V4A9Z3</accession>
<evidence type="ECO:0000313" key="3">
    <source>
        <dbReference type="Proteomes" id="UP000190539"/>
    </source>
</evidence>
<reference evidence="2 3" key="1">
    <citation type="submission" date="2017-02" db="EMBL/GenBank/DDBJ databases">
        <title>Draft Genome Sequence of Streptomyces tsukubaensis F601, a Producer of the immunosuppressant tacrolimus FK506.</title>
        <authorList>
            <person name="Zong G."/>
            <person name="Zhong C."/>
            <person name="Fu J."/>
            <person name="Qin R."/>
            <person name="Cao G."/>
        </authorList>
    </citation>
    <scope>NUCLEOTIDE SEQUENCE [LARGE SCALE GENOMIC DNA]</scope>
    <source>
        <strain evidence="2 3">F601</strain>
    </source>
</reference>
<protein>
    <recommendedName>
        <fullName evidence="1">eCIS core domain-containing protein</fullName>
    </recommendedName>
</protein>
<evidence type="ECO:0000313" key="2">
    <source>
        <dbReference type="EMBL" id="OON80632.1"/>
    </source>
</evidence>
<dbReference type="Proteomes" id="UP000190539">
    <property type="component" value="Unassembled WGS sequence"/>
</dbReference>
<dbReference type="InterPro" id="IPR025295">
    <property type="entry name" value="eCIS_core_dom"/>
</dbReference>
<dbReference type="EMBL" id="MVFC01000007">
    <property type="protein sequence ID" value="OON80632.1"/>
    <property type="molecule type" value="Genomic_DNA"/>
</dbReference>